<evidence type="ECO:0000313" key="2">
    <source>
        <dbReference type="EMBL" id="OMP66354.1"/>
    </source>
</evidence>
<dbReference type="Pfam" id="PF10026">
    <property type="entry name" value="DUF2268"/>
    <property type="match status" value="1"/>
</dbReference>
<evidence type="ECO:0000259" key="1">
    <source>
        <dbReference type="Pfam" id="PF10026"/>
    </source>
</evidence>
<dbReference type="AlphaFoldDB" id="A0A1V2A6B0"/>
<protein>
    <recommendedName>
        <fullName evidence="1">DUF2268 domain-containing protein</fullName>
    </recommendedName>
</protein>
<dbReference type="Proteomes" id="UP000188613">
    <property type="component" value="Unassembled WGS sequence"/>
</dbReference>
<proteinExistence type="predicted"/>
<feature type="domain" description="DUF2268" evidence="1">
    <location>
        <begin position="79"/>
        <end position="271"/>
    </location>
</feature>
<evidence type="ECO:0000313" key="3">
    <source>
        <dbReference type="Proteomes" id="UP000188613"/>
    </source>
</evidence>
<organism evidence="2 3">
    <name type="scientific">Domibacillus epiphyticus</name>
    <dbReference type="NCBI Taxonomy" id="1714355"/>
    <lineage>
        <taxon>Bacteria</taxon>
        <taxon>Bacillati</taxon>
        <taxon>Bacillota</taxon>
        <taxon>Bacilli</taxon>
        <taxon>Bacillales</taxon>
        <taxon>Bacillaceae</taxon>
        <taxon>Domibacillus</taxon>
    </lineage>
</organism>
<dbReference type="RefSeq" id="WP_076766904.1">
    <property type="nucleotide sequence ID" value="NZ_MSFI01000021.1"/>
</dbReference>
<dbReference type="EMBL" id="MSFI01000021">
    <property type="protein sequence ID" value="OMP66354.1"/>
    <property type="molecule type" value="Genomic_DNA"/>
</dbReference>
<name>A0A1V2A6B0_9BACI</name>
<dbReference type="OrthoDB" id="2449457at2"/>
<accession>A0A1V2A6B0</accession>
<gene>
    <name evidence="2" type="ORF">BTO28_12905</name>
</gene>
<comment type="caution">
    <text evidence="2">The sequence shown here is derived from an EMBL/GenBank/DDBJ whole genome shotgun (WGS) entry which is preliminary data.</text>
</comment>
<dbReference type="STRING" id="1714355.BTO28_12905"/>
<sequence length="280" mass="32963">MSVQNTVEWLYHFVKVCKERPLKDPYFIQCDVLCCPLKGLFPNTSVEEIHYHLLTHGLFEPSDWLHMEKVVQRMEENNIWELVSQEFKRLKNIWNGPETSIFIFPIKDSYLATNYNMIKKNGVAFKRAIFLFLSPDLEKEEVKAVLAHEYNHVCRLAYLNLDVKDISLKDALIIEGLGEFAVKDLYGEKWLSRWTKLYSYEKTLKIWSNHFISSLNIKGNEKYDVFLYGKGNNQLPNWIGYQIGFQIIESYHSVYGPFKNNELYIIPSQELIEGSKFPLN</sequence>
<keyword evidence="3" id="KW-1185">Reference proteome</keyword>
<dbReference type="InterPro" id="IPR018728">
    <property type="entry name" value="DUF2268"/>
</dbReference>
<reference evidence="2 3" key="1">
    <citation type="submission" date="2016-12" db="EMBL/GenBank/DDBJ databases">
        <title>Domibacillus sp. SAB 38T whole genome sequencing.</title>
        <authorList>
            <person name="Verma A."/>
            <person name="Ojha A.K."/>
            <person name="Krishnamurthi S."/>
        </authorList>
    </citation>
    <scope>NUCLEOTIDE SEQUENCE [LARGE SCALE GENOMIC DNA]</scope>
    <source>
        <strain evidence="2 3">SAB 38</strain>
    </source>
</reference>